<dbReference type="PROSITE" id="PS51042">
    <property type="entry name" value="CUT"/>
    <property type="match status" value="2"/>
</dbReference>
<proteinExistence type="predicted"/>
<evidence type="ECO:0000256" key="6">
    <source>
        <dbReference type="ARBA" id="ARBA00023242"/>
    </source>
</evidence>
<dbReference type="GO" id="GO:0005634">
    <property type="term" value="C:nucleus"/>
    <property type="evidence" value="ECO:0007669"/>
    <property type="project" value="UniProtKB-SubCell"/>
</dbReference>
<organism evidence="10 11">
    <name type="scientific">Parastrongyloides trichosuri</name>
    <name type="common">Possum-specific nematode worm</name>
    <dbReference type="NCBI Taxonomy" id="131310"/>
    <lineage>
        <taxon>Eukaryota</taxon>
        <taxon>Metazoa</taxon>
        <taxon>Ecdysozoa</taxon>
        <taxon>Nematoda</taxon>
        <taxon>Chromadorea</taxon>
        <taxon>Rhabditida</taxon>
        <taxon>Tylenchina</taxon>
        <taxon>Panagrolaimomorpha</taxon>
        <taxon>Strongyloidoidea</taxon>
        <taxon>Strongyloididae</taxon>
        <taxon>Parastrongyloides</taxon>
    </lineage>
</organism>
<evidence type="ECO:0000256" key="8">
    <source>
        <dbReference type="SAM" id="MobiDB-lite"/>
    </source>
</evidence>
<evidence type="ECO:0000256" key="5">
    <source>
        <dbReference type="ARBA" id="ARBA00023163"/>
    </source>
</evidence>
<evidence type="ECO:0000256" key="3">
    <source>
        <dbReference type="ARBA" id="ARBA00023125"/>
    </source>
</evidence>
<evidence type="ECO:0000313" key="11">
    <source>
        <dbReference type="WBParaSite" id="PTRK_0000694700.1"/>
    </source>
</evidence>
<dbReference type="InterPro" id="IPR003350">
    <property type="entry name" value="CUT_dom"/>
</dbReference>
<evidence type="ECO:0000256" key="7">
    <source>
        <dbReference type="SAM" id="Coils"/>
    </source>
</evidence>
<keyword evidence="5" id="KW-0804">Transcription</keyword>
<keyword evidence="7" id="KW-0175">Coiled coil</keyword>
<evidence type="ECO:0000259" key="9">
    <source>
        <dbReference type="PROSITE" id="PS51042"/>
    </source>
</evidence>
<evidence type="ECO:0000256" key="4">
    <source>
        <dbReference type="ARBA" id="ARBA00023155"/>
    </source>
</evidence>
<feature type="coiled-coil region" evidence="7">
    <location>
        <begin position="274"/>
        <end position="301"/>
    </location>
</feature>
<evidence type="ECO:0000256" key="1">
    <source>
        <dbReference type="ARBA" id="ARBA00004123"/>
    </source>
</evidence>
<comment type="subcellular location">
    <subcellularLocation>
        <location evidence="1">Nucleus</location>
    </subcellularLocation>
</comment>
<evidence type="ECO:0000313" key="10">
    <source>
        <dbReference type="Proteomes" id="UP000038045"/>
    </source>
</evidence>
<sequence length="374" mass="43428">MSQEINKLPHPKKNVEPECLNSKEEENYEFGNKSEMFLNSGPAKPENIVFFEEINTKELSKDVLNFLKIKNIPISVFARNMIRLPYHNVYYVLNKPGTWSKLKNENRQIFIKLKAYLDSYVPGMEKPTIFEDSNTSISVHDHTPNLVNKEETIYEKEACSNLKGFAVKKKTSTNVLSVTELLEDCSKQCESSMATFSIRDEIDTSVLARRIIKKLEELKIGQDLFARKYLQSEPQDFLVIINYPRSWISTTTYERELYTKIYCFLESLKFMENIDNTNNGLANVQMESRNLNNNVENVNRSGASNEVPNKWKLARSCFIILKEKSKQIENNKKPRLINEDNDEAMKGINIEVSKKELLHLSWVYNSNPNPEQIK</sequence>
<keyword evidence="4" id="KW-0371">Homeobox</keyword>
<dbReference type="Gene3D" id="1.10.260.40">
    <property type="entry name" value="lambda repressor-like DNA-binding domains"/>
    <property type="match status" value="2"/>
</dbReference>
<accession>A0A0N4ZGP0</accession>
<feature type="region of interest" description="Disordered" evidence="8">
    <location>
        <begin position="1"/>
        <end position="20"/>
    </location>
</feature>
<keyword evidence="3" id="KW-0238">DNA-binding</keyword>
<dbReference type="WBParaSite" id="PTRK_0000694700.1">
    <property type="protein sequence ID" value="PTRK_0000694700.1"/>
    <property type="gene ID" value="PTRK_0000694700"/>
</dbReference>
<feature type="domain" description="CUT" evidence="9">
    <location>
        <begin position="193"/>
        <end position="280"/>
    </location>
</feature>
<dbReference type="InterPro" id="IPR010982">
    <property type="entry name" value="Lambda_DNA-bd_dom_sf"/>
</dbReference>
<keyword evidence="6" id="KW-0539">Nucleus</keyword>
<name>A0A0N4ZGP0_PARTI</name>
<feature type="domain" description="CUT" evidence="9">
    <location>
        <begin position="45"/>
        <end position="132"/>
    </location>
</feature>
<reference evidence="11" key="1">
    <citation type="submission" date="2017-02" db="UniProtKB">
        <authorList>
            <consortium name="WormBaseParasite"/>
        </authorList>
    </citation>
    <scope>IDENTIFICATION</scope>
</reference>
<protein>
    <submittedName>
        <fullName evidence="11">CUT domain-containing protein</fullName>
    </submittedName>
</protein>
<evidence type="ECO:0000256" key="2">
    <source>
        <dbReference type="ARBA" id="ARBA00023015"/>
    </source>
</evidence>
<dbReference type="Pfam" id="PF02376">
    <property type="entry name" value="CUT"/>
    <property type="match status" value="2"/>
</dbReference>
<dbReference type="Proteomes" id="UP000038045">
    <property type="component" value="Unplaced"/>
</dbReference>
<dbReference type="SUPFAM" id="SSF47413">
    <property type="entry name" value="lambda repressor-like DNA-binding domains"/>
    <property type="match status" value="2"/>
</dbReference>
<dbReference type="GO" id="GO:0003677">
    <property type="term" value="F:DNA binding"/>
    <property type="evidence" value="ECO:0007669"/>
    <property type="project" value="UniProtKB-KW"/>
</dbReference>
<dbReference type="AlphaFoldDB" id="A0A0N4ZGP0"/>
<keyword evidence="2" id="KW-0805">Transcription regulation</keyword>
<keyword evidence="10" id="KW-1185">Reference proteome</keyword>
<dbReference type="STRING" id="131310.A0A0N4ZGP0"/>